<gene>
    <name evidence="3" type="ORF">GOBAR_AA27521</name>
    <name evidence="2" type="ORF">GOBAR_AA31652</name>
</gene>
<reference evidence="2 4" key="1">
    <citation type="submission" date="2015-01" db="EMBL/GenBank/DDBJ databases">
        <title>Genome of allotetraploid Gossypium barbadense reveals genomic plasticity and fiber elongation in cotton evolution.</title>
        <authorList>
            <person name="Chen X."/>
            <person name="Liu X."/>
            <person name="Zhao B."/>
            <person name="Zheng H."/>
            <person name="Hu Y."/>
            <person name="Lu G."/>
            <person name="Yang C."/>
            <person name="Chen J."/>
            <person name="Shan C."/>
            <person name="Zhang L."/>
            <person name="Zhou Y."/>
            <person name="Wang L."/>
            <person name="Guo W."/>
            <person name="Bai Y."/>
            <person name="Ruan J."/>
            <person name="Shangguan X."/>
            <person name="Mao Y."/>
            <person name="Jiang J."/>
            <person name="Zhu Y."/>
            <person name="Lei J."/>
            <person name="Kang H."/>
            <person name="Chen S."/>
            <person name="He X."/>
            <person name="Wang R."/>
            <person name="Wang Y."/>
            <person name="Chen J."/>
            <person name="Wang L."/>
            <person name="Yu S."/>
            <person name="Wang B."/>
            <person name="Wei J."/>
            <person name="Song S."/>
            <person name="Lu X."/>
            <person name="Gao Z."/>
            <person name="Gu W."/>
            <person name="Deng X."/>
            <person name="Ma D."/>
            <person name="Wang S."/>
            <person name="Liang W."/>
            <person name="Fang L."/>
            <person name="Cai C."/>
            <person name="Zhu X."/>
            <person name="Zhou B."/>
            <person name="Zhang Y."/>
            <person name="Chen Z."/>
            <person name="Xu S."/>
            <person name="Zhu R."/>
            <person name="Wang S."/>
            <person name="Zhang T."/>
            <person name="Zhao G."/>
        </authorList>
    </citation>
    <scope>NUCLEOTIDE SEQUENCE [LARGE SCALE GENOMIC DNA]</scope>
    <source>
        <strain evidence="4">cv. Xinhai21</strain>
        <tissue evidence="2">Leaf</tissue>
    </source>
</reference>
<sequence>MERELVRSEGSTLPIGWLVCNPIHQGEKATSNGSKGFRLKGRKPGPPSKEKVQLPLKLPEKGILSENSDSESSYYSTGFFLSSPQEQERR</sequence>
<feature type="compositionally biased region" description="Low complexity" evidence="1">
    <location>
        <begin position="65"/>
        <end position="76"/>
    </location>
</feature>
<accession>A0A2P5WD78</accession>
<evidence type="ECO:0000313" key="3">
    <source>
        <dbReference type="EMBL" id="PPR93150.1"/>
    </source>
</evidence>
<protein>
    <submittedName>
        <fullName evidence="2">Uncharacterized protein</fullName>
    </submittedName>
</protein>
<dbReference type="EMBL" id="KZ668078">
    <property type="protein sequence ID" value="PPR89032.1"/>
    <property type="molecule type" value="Genomic_DNA"/>
</dbReference>
<organism evidence="2 4">
    <name type="scientific">Gossypium barbadense</name>
    <name type="common">Sea Island cotton</name>
    <name type="synonym">Hibiscus barbadensis</name>
    <dbReference type="NCBI Taxonomy" id="3634"/>
    <lineage>
        <taxon>Eukaryota</taxon>
        <taxon>Viridiplantae</taxon>
        <taxon>Streptophyta</taxon>
        <taxon>Embryophyta</taxon>
        <taxon>Tracheophyta</taxon>
        <taxon>Spermatophyta</taxon>
        <taxon>Magnoliopsida</taxon>
        <taxon>eudicotyledons</taxon>
        <taxon>Gunneridae</taxon>
        <taxon>Pentapetalae</taxon>
        <taxon>rosids</taxon>
        <taxon>malvids</taxon>
        <taxon>Malvales</taxon>
        <taxon>Malvaceae</taxon>
        <taxon>Malvoideae</taxon>
        <taxon>Gossypium</taxon>
    </lineage>
</organism>
<feature type="compositionally biased region" description="Polar residues" evidence="1">
    <location>
        <begin position="79"/>
        <end position="90"/>
    </location>
</feature>
<evidence type="ECO:0000313" key="2">
    <source>
        <dbReference type="EMBL" id="PPR89032.1"/>
    </source>
</evidence>
<evidence type="ECO:0000256" key="1">
    <source>
        <dbReference type="SAM" id="MobiDB-lite"/>
    </source>
</evidence>
<dbReference type="Proteomes" id="UP000239757">
    <property type="component" value="Unassembled WGS sequence"/>
</dbReference>
<feature type="region of interest" description="Disordered" evidence="1">
    <location>
        <begin position="25"/>
        <end position="90"/>
    </location>
</feature>
<evidence type="ECO:0000313" key="4">
    <source>
        <dbReference type="Proteomes" id="UP000239757"/>
    </source>
</evidence>
<dbReference type="AlphaFoldDB" id="A0A2P5WD78"/>
<dbReference type="EMBL" id="KZ666853">
    <property type="protein sequence ID" value="PPR93150.1"/>
    <property type="molecule type" value="Genomic_DNA"/>
</dbReference>
<proteinExistence type="predicted"/>
<name>A0A2P5WD78_GOSBA</name>